<evidence type="ECO:0000256" key="1">
    <source>
        <dbReference type="SAM" id="Phobius"/>
    </source>
</evidence>
<organism evidence="2 3">
    <name type="scientific">Dyella halodurans</name>
    <dbReference type="NCBI Taxonomy" id="1920171"/>
    <lineage>
        <taxon>Bacteria</taxon>
        <taxon>Pseudomonadati</taxon>
        <taxon>Pseudomonadota</taxon>
        <taxon>Gammaproteobacteria</taxon>
        <taxon>Lysobacterales</taxon>
        <taxon>Rhodanobacteraceae</taxon>
        <taxon>Dyella</taxon>
    </lineage>
</organism>
<gene>
    <name evidence="2" type="ORF">ACFO5W_19670</name>
</gene>
<feature type="transmembrane region" description="Helical" evidence="1">
    <location>
        <begin position="316"/>
        <end position="335"/>
    </location>
</feature>
<keyword evidence="1" id="KW-1133">Transmembrane helix</keyword>
<reference evidence="3" key="1">
    <citation type="journal article" date="2019" name="Int. J. Syst. Evol. Microbiol.">
        <title>The Global Catalogue of Microorganisms (GCM) 10K type strain sequencing project: providing services to taxonomists for standard genome sequencing and annotation.</title>
        <authorList>
            <consortium name="The Broad Institute Genomics Platform"/>
            <consortium name="The Broad Institute Genome Sequencing Center for Infectious Disease"/>
            <person name="Wu L."/>
            <person name="Ma J."/>
        </authorList>
    </citation>
    <scope>NUCLEOTIDE SEQUENCE [LARGE SCALE GENOMIC DNA]</scope>
    <source>
        <strain evidence="3">CCM 4481</strain>
    </source>
</reference>
<feature type="transmembrane region" description="Helical" evidence="1">
    <location>
        <begin position="91"/>
        <end position="111"/>
    </location>
</feature>
<feature type="transmembrane region" description="Helical" evidence="1">
    <location>
        <begin position="56"/>
        <end position="79"/>
    </location>
</feature>
<feature type="transmembrane region" description="Helical" evidence="1">
    <location>
        <begin position="148"/>
        <end position="168"/>
    </location>
</feature>
<feature type="transmembrane region" description="Helical" evidence="1">
    <location>
        <begin position="372"/>
        <end position="391"/>
    </location>
</feature>
<evidence type="ECO:0000313" key="3">
    <source>
        <dbReference type="Proteomes" id="UP001595961"/>
    </source>
</evidence>
<dbReference type="PANTHER" id="PTHR36840">
    <property type="entry name" value="BLL5714 PROTEIN"/>
    <property type="match status" value="1"/>
</dbReference>
<dbReference type="EMBL" id="JBHSGA010000021">
    <property type="protein sequence ID" value="MFC4528871.1"/>
    <property type="molecule type" value="Genomic_DNA"/>
</dbReference>
<comment type="caution">
    <text evidence="2">The sequence shown here is derived from an EMBL/GenBank/DDBJ whole genome shotgun (WGS) entry which is preliminary data.</text>
</comment>
<keyword evidence="1" id="KW-0472">Membrane</keyword>
<feature type="transmembrane region" description="Helical" evidence="1">
    <location>
        <begin position="242"/>
        <end position="265"/>
    </location>
</feature>
<feature type="transmembrane region" description="Helical" evidence="1">
    <location>
        <begin position="347"/>
        <end position="366"/>
    </location>
</feature>
<keyword evidence="1" id="KW-0812">Transmembrane</keyword>
<dbReference type="Proteomes" id="UP001595961">
    <property type="component" value="Unassembled WGS sequence"/>
</dbReference>
<feature type="transmembrane region" description="Helical" evidence="1">
    <location>
        <begin position="216"/>
        <end position="236"/>
    </location>
</feature>
<dbReference type="RefSeq" id="WP_266152224.1">
    <property type="nucleotide sequence ID" value="NZ_CP064028.1"/>
</dbReference>
<dbReference type="PANTHER" id="PTHR36840:SF1">
    <property type="entry name" value="BLL5714 PROTEIN"/>
    <property type="match status" value="1"/>
</dbReference>
<evidence type="ECO:0000313" key="2">
    <source>
        <dbReference type="EMBL" id="MFC4528871.1"/>
    </source>
</evidence>
<protein>
    <submittedName>
        <fullName evidence="2">Low temperature requirement protein A</fullName>
    </submittedName>
</protein>
<keyword evidence="3" id="KW-1185">Reference proteome</keyword>
<feature type="transmembrane region" description="Helical" evidence="1">
    <location>
        <begin position="286"/>
        <end position="304"/>
    </location>
</feature>
<feature type="transmembrane region" description="Helical" evidence="1">
    <location>
        <begin position="117"/>
        <end position="136"/>
    </location>
</feature>
<accession>A0ABV9C7R7</accession>
<dbReference type="Pfam" id="PF06772">
    <property type="entry name" value="LtrA"/>
    <property type="match status" value="1"/>
</dbReference>
<name>A0ABV9C7R7_9GAMM</name>
<proteinExistence type="predicted"/>
<sequence>MSHVPPEGGPAAPSLLRPRQAGMHGKVTNIELFFDLVFVYAVTQLSHTLLRDLSLLGALHVLLLFLAVWWVWIFTGWITNWLDPERLAVRLLMLVLMFAGLLLSTALPQAFDGHGLLFAGAYAFMQVGRSCFMLWALRRSPLPARRNFYRITLWLATTAVLWIAGGLQQGQARLLCWTIALAIEYLGPAMFFYVPGLGRSSTAEWDVEGGHMAERCSLFVIIALGESVVVTGSSFAESERTLDAWLAFVTAFIGCVAMWWIYFDLAVERGSRSISQSADPGRTARLGYTYLHLLIVAGIVVSAVGDELSLTQAHALATAPQIAVLLGGPALYLLGNALFKMAVIHTNFPLSHLVGLALLLAILVAAATLSVLSLAALTTAVLVLAASWETLSLRNLRRELYESTDH</sequence>
<dbReference type="InterPro" id="IPR010640">
    <property type="entry name" value="Low_temperature_requirement_A"/>
</dbReference>
<feature type="transmembrane region" description="Helical" evidence="1">
    <location>
        <begin position="174"/>
        <end position="195"/>
    </location>
</feature>